<reference evidence="2 3" key="1">
    <citation type="submission" date="2021-08" db="EMBL/GenBank/DDBJ databases">
        <title>Draft Genome Sequence of Phanerochaete sordida strain YK-624.</title>
        <authorList>
            <person name="Mori T."/>
            <person name="Dohra H."/>
            <person name="Suzuki T."/>
            <person name="Kawagishi H."/>
            <person name="Hirai H."/>
        </authorList>
    </citation>
    <scope>NUCLEOTIDE SEQUENCE [LARGE SCALE GENOMIC DNA]</scope>
    <source>
        <strain evidence="2 3">YK-624</strain>
    </source>
</reference>
<feature type="region of interest" description="Disordered" evidence="1">
    <location>
        <begin position="256"/>
        <end position="283"/>
    </location>
</feature>
<protein>
    <submittedName>
        <fullName evidence="2">Uncharacterized protein</fullName>
    </submittedName>
</protein>
<name>A0A9P3GPK1_9APHY</name>
<gene>
    <name evidence="2" type="ORF">PsYK624_156310</name>
</gene>
<feature type="region of interest" description="Disordered" evidence="1">
    <location>
        <begin position="93"/>
        <end position="144"/>
    </location>
</feature>
<organism evidence="2 3">
    <name type="scientific">Phanerochaete sordida</name>
    <dbReference type="NCBI Taxonomy" id="48140"/>
    <lineage>
        <taxon>Eukaryota</taxon>
        <taxon>Fungi</taxon>
        <taxon>Dikarya</taxon>
        <taxon>Basidiomycota</taxon>
        <taxon>Agaricomycotina</taxon>
        <taxon>Agaricomycetes</taxon>
        <taxon>Polyporales</taxon>
        <taxon>Phanerochaetaceae</taxon>
        <taxon>Phanerochaete</taxon>
    </lineage>
</organism>
<feature type="region of interest" description="Disordered" evidence="1">
    <location>
        <begin position="335"/>
        <end position="364"/>
    </location>
</feature>
<accession>A0A9P3GPK1</accession>
<keyword evidence="3" id="KW-1185">Reference proteome</keyword>
<evidence type="ECO:0000313" key="2">
    <source>
        <dbReference type="EMBL" id="GJE99377.1"/>
    </source>
</evidence>
<comment type="caution">
    <text evidence="2">The sequence shown here is derived from an EMBL/GenBank/DDBJ whole genome shotgun (WGS) entry which is preliminary data.</text>
</comment>
<feature type="compositionally biased region" description="Low complexity" evidence="1">
    <location>
        <begin position="354"/>
        <end position="364"/>
    </location>
</feature>
<feature type="compositionally biased region" description="Low complexity" evidence="1">
    <location>
        <begin position="270"/>
        <end position="283"/>
    </location>
</feature>
<evidence type="ECO:0000313" key="3">
    <source>
        <dbReference type="Proteomes" id="UP000703269"/>
    </source>
</evidence>
<dbReference type="AlphaFoldDB" id="A0A9P3GPK1"/>
<sequence>MWSAAGPIAAAERLQLTPKQVPRTTNHLKSLNGRIKRKYFNTYLTSGCLPHANMYIMKLVHDVTPRILEEHRDRWQYERYKISLQVNFGHAYQAPPLGASPPDNPEVDHASDYNDSPDYHLSSPSLHSDDDSALDQNSAEDADDTDHAFRVDASVAVPSGFVLRADGSQATALERADNSLPSLSPSPSPSLPVSWSFYLLPELPADQEVWDDSYEEEDAMLLDDLGFDISGLSPRSPEPPAALFFLPLEPSHPASLHQSLSYNDDDDARAVPSPAAAPASVPSPAHANYEAIAHRELLVAEDAVAKALRCLLALGYTQDALTHHMSPAIQERLFHRSPSPLPEPGPAVLPTAGSSSAVLSSSPIPSQIPPELLEHAPLVLQPFSIQHKEKRKPSYNIR</sequence>
<evidence type="ECO:0000256" key="1">
    <source>
        <dbReference type="SAM" id="MobiDB-lite"/>
    </source>
</evidence>
<dbReference type="Proteomes" id="UP000703269">
    <property type="component" value="Unassembled WGS sequence"/>
</dbReference>
<dbReference type="OrthoDB" id="2422225at2759"/>
<dbReference type="EMBL" id="BPQB01000107">
    <property type="protein sequence ID" value="GJE99377.1"/>
    <property type="molecule type" value="Genomic_DNA"/>
</dbReference>
<proteinExistence type="predicted"/>